<gene>
    <name evidence="1" type="ORF">BV22DRAFT_883243</name>
</gene>
<organism evidence="1 2">
    <name type="scientific">Leucogyrophana mollusca</name>
    <dbReference type="NCBI Taxonomy" id="85980"/>
    <lineage>
        <taxon>Eukaryota</taxon>
        <taxon>Fungi</taxon>
        <taxon>Dikarya</taxon>
        <taxon>Basidiomycota</taxon>
        <taxon>Agaricomycotina</taxon>
        <taxon>Agaricomycetes</taxon>
        <taxon>Agaricomycetidae</taxon>
        <taxon>Boletales</taxon>
        <taxon>Boletales incertae sedis</taxon>
        <taxon>Leucogyrophana</taxon>
    </lineage>
</organism>
<sequence length="186" mass="20365">MQKVRTLSFGQPDSRLRSLSITTSPFGAESLSSFNLGWTHLTELKVVLSNGTHLDGHVFLRILQLCPNLVQLTFIAVSVTRNEVADMGIADHLLHARLQVMDIVVLYGIGILLDALTLPQLRTLGISHLIPGSQFWPHTQFKTLLSRSQCPLGSLTVKGAKITPGHHAEYVQVAPSLKNLHSGIGY</sequence>
<keyword evidence="2" id="KW-1185">Reference proteome</keyword>
<comment type="caution">
    <text evidence="1">The sequence shown here is derived from an EMBL/GenBank/DDBJ whole genome shotgun (WGS) entry which is preliminary data.</text>
</comment>
<dbReference type="Proteomes" id="UP000790709">
    <property type="component" value="Unassembled WGS sequence"/>
</dbReference>
<evidence type="ECO:0000313" key="1">
    <source>
        <dbReference type="EMBL" id="KAH7919039.1"/>
    </source>
</evidence>
<accession>A0ACB8B1C4</accession>
<evidence type="ECO:0000313" key="2">
    <source>
        <dbReference type="Proteomes" id="UP000790709"/>
    </source>
</evidence>
<name>A0ACB8B1C4_9AGAM</name>
<reference evidence="1" key="1">
    <citation type="journal article" date="2021" name="New Phytol.">
        <title>Evolutionary innovations through gain and loss of genes in the ectomycorrhizal Boletales.</title>
        <authorList>
            <person name="Wu G."/>
            <person name="Miyauchi S."/>
            <person name="Morin E."/>
            <person name="Kuo A."/>
            <person name="Drula E."/>
            <person name="Varga T."/>
            <person name="Kohler A."/>
            <person name="Feng B."/>
            <person name="Cao Y."/>
            <person name="Lipzen A."/>
            <person name="Daum C."/>
            <person name="Hundley H."/>
            <person name="Pangilinan J."/>
            <person name="Johnson J."/>
            <person name="Barry K."/>
            <person name="LaButti K."/>
            <person name="Ng V."/>
            <person name="Ahrendt S."/>
            <person name="Min B."/>
            <person name="Choi I.G."/>
            <person name="Park H."/>
            <person name="Plett J.M."/>
            <person name="Magnuson J."/>
            <person name="Spatafora J.W."/>
            <person name="Nagy L.G."/>
            <person name="Henrissat B."/>
            <person name="Grigoriev I.V."/>
            <person name="Yang Z.L."/>
            <person name="Xu J."/>
            <person name="Martin F.M."/>
        </authorList>
    </citation>
    <scope>NUCLEOTIDE SEQUENCE</scope>
    <source>
        <strain evidence="1">KUC20120723A-06</strain>
    </source>
</reference>
<dbReference type="EMBL" id="MU266701">
    <property type="protein sequence ID" value="KAH7919039.1"/>
    <property type="molecule type" value="Genomic_DNA"/>
</dbReference>
<proteinExistence type="predicted"/>
<protein>
    <submittedName>
        <fullName evidence="1">Uncharacterized protein</fullName>
    </submittedName>
</protein>